<dbReference type="AlphaFoldDB" id="X1BQ05"/>
<dbReference type="PANTHER" id="PTHR46429:SF1">
    <property type="entry name" value="23S RRNA (GUANOSINE-2'-O-)-METHYLTRANSFERASE RLMB"/>
    <property type="match status" value="1"/>
</dbReference>
<organism evidence="4">
    <name type="scientific">marine sediment metagenome</name>
    <dbReference type="NCBI Taxonomy" id="412755"/>
    <lineage>
        <taxon>unclassified sequences</taxon>
        <taxon>metagenomes</taxon>
        <taxon>ecological metagenomes</taxon>
    </lineage>
</organism>
<dbReference type="InterPro" id="IPR029028">
    <property type="entry name" value="Alpha/beta_knot_MTases"/>
</dbReference>
<dbReference type="Pfam" id="PF00588">
    <property type="entry name" value="SpoU_methylase"/>
    <property type="match status" value="1"/>
</dbReference>
<comment type="caution">
    <text evidence="4">The sequence shown here is derived from an EMBL/GenBank/DDBJ whole genome shotgun (WGS) entry which is preliminary data.</text>
</comment>
<dbReference type="InterPro" id="IPR004441">
    <property type="entry name" value="rRNA_MeTrfase_TrmH"/>
</dbReference>
<evidence type="ECO:0000259" key="3">
    <source>
        <dbReference type="Pfam" id="PF00588"/>
    </source>
</evidence>
<dbReference type="GO" id="GO:0005829">
    <property type="term" value="C:cytosol"/>
    <property type="evidence" value="ECO:0007669"/>
    <property type="project" value="TreeGrafter"/>
</dbReference>
<dbReference type="GO" id="GO:0006396">
    <property type="term" value="P:RNA processing"/>
    <property type="evidence" value="ECO:0007669"/>
    <property type="project" value="InterPro"/>
</dbReference>
<evidence type="ECO:0000256" key="1">
    <source>
        <dbReference type="ARBA" id="ARBA00022603"/>
    </source>
</evidence>
<protein>
    <recommendedName>
        <fullName evidence="3">tRNA/rRNA methyltransferase SpoU type domain-containing protein</fullName>
    </recommendedName>
</protein>
<dbReference type="EMBL" id="BART01001977">
    <property type="protein sequence ID" value="GAG74236.1"/>
    <property type="molecule type" value="Genomic_DNA"/>
</dbReference>
<dbReference type="CDD" id="cd18103">
    <property type="entry name" value="SpoU-like_RlmB"/>
    <property type="match status" value="1"/>
</dbReference>
<dbReference type="InterPro" id="IPR029026">
    <property type="entry name" value="tRNA_m1G_MTases_N"/>
</dbReference>
<evidence type="ECO:0000256" key="2">
    <source>
        <dbReference type="ARBA" id="ARBA00022679"/>
    </source>
</evidence>
<dbReference type="GO" id="GO:0032259">
    <property type="term" value="P:methylation"/>
    <property type="evidence" value="ECO:0007669"/>
    <property type="project" value="UniProtKB-KW"/>
</dbReference>
<dbReference type="InterPro" id="IPR001537">
    <property type="entry name" value="SpoU_MeTrfase"/>
</dbReference>
<name>X1BQ05_9ZZZZ</name>
<dbReference type="SUPFAM" id="SSF75217">
    <property type="entry name" value="alpha/beta knot"/>
    <property type="match status" value="1"/>
</dbReference>
<gene>
    <name evidence="4" type="ORF">S01H4_06418</name>
</gene>
<evidence type="ECO:0000313" key="4">
    <source>
        <dbReference type="EMBL" id="GAG74236.1"/>
    </source>
</evidence>
<accession>X1BQ05</accession>
<sequence length="168" mass="18128">MEQILPGIYESGENPFVLVLDQISDVRNFGAIIRTAECAGVHAVVIPKKGSAQINPDAVKTSAGALHTMPVCRNEELSEAVKFLKDSGLHIVAATEKAKNIYHNARFDAPLAIILGSEEKGISEKILELADEKIKIPLKGKIESLNVSVTAGILIYEAVKQRNNTGIK</sequence>
<reference evidence="4" key="1">
    <citation type="journal article" date="2014" name="Front. Microbiol.">
        <title>High frequency of phylogenetically diverse reductive dehalogenase-homologous genes in deep subseafloor sedimentary metagenomes.</title>
        <authorList>
            <person name="Kawai M."/>
            <person name="Futagami T."/>
            <person name="Toyoda A."/>
            <person name="Takaki Y."/>
            <person name="Nishi S."/>
            <person name="Hori S."/>
            <person name="Arai W."/>
            <person name="Tsubouchi T."/>
            <person name="Morono Y."/>
            <person name="Uchiyama I."/>
            <person name="Ito T."/>
            <person name="Fujiyama A."/>
            <person name="Inagaki F."/>
            <person name="Takami H."/>
        </authorList>
    </citation>
    <scope>NUCLEOTIDE SEQUENCE</scope>
    <source>
        <strain evidence="4">Expedition CK06-06</strain>
    </source>
</reference>
<dbReference type="GO" id="GO:0008173">
    <property type="term" value="F:RNA methyltransferase activity"/>
    <property type="evidence" value="ECO:0007669"/>
    <property type="project" value="InterPro"/>
</dbReference>
<dbReference type="NCBIfam" id="TIGR00186">
    <property type="entry name" value="rRNA_methyl_3"/>
    <property type="match status" value="1"/>
</dbReference>
<dbReference type="GO" id="GO:0003723">
    <property type="term" value="F:RNA binding"/>
    <property type="evidence" value="ECO:0007669"/>
    <property type="project" value="InterPro"/>
</dbReference>
<proteinExistence type="predicted"/>
<dbReference type="Gene3D" id="3.40.1280.10">
    <property type="match status" value="1"/>
</dbReference>
<keyword evidence="1" id="KW-0489">Methyltransferase</keyword>
<keyword evidence="2" id="KW-0808">Transferase</keyword>
<feature type="domain" description="tRNA/rRNA methyltransferase SpoU type" evidence="3">
    <location>
        <begin position="16"/>
        <end position="156"/>
    </location>
</feature>
<dbReference type="PANTHER" id="PTHR46429">
    <property type="entry name" value="23S RRNA (GUANOSINE-2'-O-)-METHYLTRANSFERASE RLMB"/>
    <property type="match status" value="1"/>
</dbReference>